<dbReference type="GO" id="GO:0005524">
    <property type="term" value="F:ATP binding"/>
    <property type="evidence" value="ECO:0007669"/>
    <property type="project" value="UniProtKB-KW"/>
</dbReference>
<dbReference type="GO" id="GO:0016887">
    <property type="term" value="F:ATP hydrolysis activity"/>
    <property type="evidence" value="ECO:0007669"/>
    <property type="project" value="InterPro"/>
</dbReference>
<reference evidence="4 5" key="1">
    <citation type="journal article" date="2015" name="Genome Announc.">
        <title>Expanding the biotechnology potential of lactobacilli through comparative genomics of 213 strains and associated genera.</title>
        <authorList>
            <person name="Sun Z."/>
            <person name="Harris H.M."/>
            <person name="McCann A."/>
            <person name="Guo C."/>
            <person name="Argimon S."/>
            <person name="Zhang W."/>
            <person name="Yang X."/>
            <person name="Jeffery I.B."/>
            <person name="Cooney J.C."/>
            <person name="Kagawa T.F."/>
            <person name="Liu W."/>
            <person name="Song Y."/>
            <person name="Salvetti E."/>
            <person name="Wrobel A."/>
            <person name="Rasinkangas P."/>
            <person name="Parkhill J."/>
            <person name="Rea M.C."/>
            <person name="O'Sullivan O."/>
            <person name="Ritari J."/>
            <person name="Douillard F.P."/>
            <person name="Paul Ross R."/>
            <person name="Yang R."/>
            <person name="Briner A.E."/>
            <person name="Felis G.E."/>
            <person name="de Vos W.M."/>
            <person name="Barrangou R."/>
            <person name="Klaenhammer T.R."/>
            <person name="Caufield P.W."/>
            <person name="Cui Y."/>
            <person name="Zhang H."/>
            <person name="O'Toole P.W."/>
        </authorList>
    </citation>
    <scope>NUCLEOTIDE SEQUENCE [LARGE SCALE GENOMIC DNA]</scope>
    <source>
        <strain evidence="4 5">LMG 26013</strain>
    </source>
</reference>
<evidence type="ECO:0000259" key="3">
    <source>
        <dbReference type="PROSITE" id="PS50893"/>
    </source>
</evidence>
<evidence type="ECO:0000256" key="2">
    <source>
        <dbReference type="ARBA" id="ARBA00022840"/>
    </source>
</evidence>
<dbReference type="InterPro" id="IPR003439">
    <property type="entry name" value="ABC_transporter-like_ATP-bd"/>
</dbReference>
<proteinExistence type="predicted"/>
<name>A0A0R2MCP6_9LACO</name>
<dbReference type="PANTHER" id="PTHR43158">
    <property type="entry name" value="SKFA PEPTIDE EXPORT ATP-BINDING PROTEIN SKFE"/>
    <property type="match status" value="1"/>
</dbReference>
<dbReference type="OrthoDB" id="9804819at2"/>
<keyword evidence="1" id="KW-0547">Nucleotide-binding</keyword>
<dbReference type="Gene3D" id="3.40.50.300">
    <property type="entry name" value="P-loop containing nucleotide triphosphate hydrolases"/>
    <property type="match status" value="1"/>
</dbReference>
<dbReference type="AlphaFoldDB" id="A0A0R2MCP6"/>
<dbReference type="PROSITE" id="PS50893">
    <property type="entry name" value="ABC_TRANSPORTER_2"/>
    <property type="match status" value="1"/>
</dbReference>
<dbReference type="InterPro" id="IPR003593">
    <property type="entry name" value="AAA+_ATPase"/>
</dbReference>
<evidence type="ECO:0000313" key="5">
    <source>
        <dbReference type="Proteomes" id="UP000051783"/>
    </source>
</evidence>
<accession>A0A0R2MCP6</accession>
<keyword evidence="5" id="KW-1185">Reference proteome</keyword>
<sequence>MSIKVSGLSKTINQQPILTDISFDWPATRIIGLVGRNGAGKTTLFRTMADHYRPDAGMMTIDGQDVNQHPAARQKLFYIDTQNNFFGNQTLGQIATQYAIGYANFDTSRFDHLLKTERLTLKSHYRQLSKGQRMLSQILLALASDAPYVILDEPFDGLDILVRERIVALIVSAAADRQISFLISSHNLDELDGLCEQALFLKNQHLVANYDLETLRQRARKLQLVFKTKTVPAVIKDHGQLINVYGRVLEVYFDDYTDALDAELRAADPVMMTDCPLTITDVFRVKLGDSRNLLGGE</sequence>
<dbReference type="PATRIC" id="fig|942150.3.peg.642"/>
<protein>
    <submittedName>
        <fullName evidence="4">Abc transporter, atp-binding protein</fullName>
    </submittedName>
</protein>
<feature type="domain" description="ABC transporter" evidence="3">
    <location>
        <begin position="3"/>
        <end position="228"/>
    </location>
</feature>
<dbReference type="SMART" id="SM00382">
    <property type="entry name" value="AAA"/>
    <property type="match status" value="1"/>
</dbReference>
<dbReference type="InterPro" id="IPR027417">
    <property type="entry name" value="P-loop_NTPase"/>
</dbReference>
<evidence type="ECO:0000313" key="4">
    <source>
        <dbReference type="EMBL" id="KRO08538.1"/>
    </source>
</evidence>
<dbReference type="Pfam" id="PF00005">
    <property type="entry name" value="ABC_tran"/>
    <property type="match status" value="1"/>
</dbReference>
<dbReference type="RefSeq" id="WP_057707128.1">
    <property type="nucleotide sequence ID" value="NZ_JQCL01000080.1"/>
</dbReference>
<dbReference type="Proteomes" id="UP000051783">
    <property type="component" value="Unassembled WGS sequence"/>
</dbReference>
<dbReference type="SUPFAM" id="SSF52540">
    <property type="entry name" value="P-loop containing nucleoside triphosphate hydrolases"/>
    <property type="match status" value="1"/>
</dbReference>
<dbReference type="EMBL" id="JQCL01000080">
    <property type="protein sequence ID" value="KRO08538.1"/>
    <property type="molecule type" value="Genomic_DNA"/>
</dbReference>
<keyword evidence="2 4" id="KW-0067">ATP-binding</keyword>
<dbReference type="CDD" id="cd03230">
    <property type="entry name" value="ABC_DR_subfamily_A"/>
    <property type="match status" value="1"/>
</dbReference>
<gene>
    <name evidence="4" type="ORF">IV64_GL000628</name>
</gene>
<organism evidence="4 5">
    <name type="scientific">Lactiplantibacillus xiangfangensis</name>
    <dbReference type="NCBI Taxonomy" id="942150"/>
    <lineage>
        <taxon>Bacteria</taxon>
        <taxon>Bacillati</taxon>
        <taxon>Bacillota</taxon>
        <taxon>Bacilli</taxon>
        <taxon>Lactobacillales</taxon>
        <taxon>Lactobacillaceae</taxon>
        <taxon>Lactiplantibacillus</taxon>
    </lineage>
</organism>
<dbReference type="PANTHER" id="PTHR43158:SF10">
    <property type="entry name" value="ABC TRANSPORTER ATP-BINDING PROTEIN YTRB"/>
    <property type="match status" value="1"/>
</dbReference>
<evidence type="ECO:0000256" key="1">
    <source>
        <dbReference type="ARBA" id="ARBA00022741"/>
    </source>
</evidence>
<dbReference type="STRING" id="942150.IV64_GL000628"/>
<comment type="caution">
    <text evidence="4">The sequence shown here is derived from an EMBL/GenBank/DDBJ whole genome shotgun (WGS) entry which is preliminary data.</text>
</comment>